<evidence type="ECO:0000313" key="2">
    <source>
        <dbReference type="Proteomes" id="UP000182762"/>
    </source>
</evidence>
<reference evidence="1 2" key="1">
    <citation type="submission" date="2016-10" db="EMBL/GenBank/DDBJ databases">
        <authorList>
            <person name="Varghese N."/>
            <person name="Submissions S."/>
        </authorList>
    </citation>
    <scope>NUCLEOTIDE SEQUENCE [LARGE SCALE GENOMIC DNA]</scope>
    <source>
        <strain evidence="1 2">DSM 13796</strain>
    </source>
</reference>
<dbReference type="PANTHER" id="PTHR30087">
    <property type="entry name" value="INNER MEMBRANE PROTEIN"/>
    <property type="match status" value="1"/>
</dbReference>
<dbReference type="EMBL" id="FOXX01000003">
    <property type="protein sequence ID" value="SFQ50548.1"/>
    <property type="molecule type" value="Genomic_DNA"/>
</dbReference>
<sequence>MLFLILVSSCLAGIECRYDGTHRLKEKIRCLVEEKKAVTVCPELLGGFFTPRQSAEIVGGTGKDVLAGNAKVIEKSGRDVTDLYVKGAYKTLEMALKLQVTHVVLKQFSPSCGSKAIYNGTFSGEIIQGEGVTSALLSKTGIIVLSEEDLYYL</sequence>
<gene>
    <name evidence="1" type="ORF">SAMN02745910_01753</name>
</gene>
<dbReference type="InterPro" id="IPR007553">
    <property type="entry name" value="2-thiour_desulf"/>
</dbReference>
<dbReference type="Proteomes" id="UP000182762">
    <property type="component" value="Unassembled WGS sequence"/>
</dbReference>
<keyword evidence="2" id="KW-1185">Reference proteome</keyword>
<name>A0A1I5Z215_9BACI</name>
<comment type="caution">
    <text evidence="1">The sequence shown here is derived from an EMBL/GenBank/DDBJ whole genome shotgun (WGS) entry which is preliminary data.</text>
</comment>
<protein>
    <submittedName>
        <fullName evidence="1">Uncharacterized conserved protein YbbK, DUF523 family</fullName>
    </submittedName>
</protein>
<proteinExistence type="predicted"/>
<organism evidence="1 2">
    <name type="scientific">Priestia endophytica DSM 13796</name>
    <dbReference type="NCBI Taxonomy" id="1121089"/>
    <lineage>
        <taxon>Bacteria</taxon>
        <taxon>Bacillati</taxon>
        <taxon>Bacillota</taxon>
        <taxon>Bacilli</taxon>
        <taxon>Bacillales</taxon>
        <taxon>Bacillaceae</taxon>
        <taxon>Priestia</taxon>
    </lineage>
</organism>
<dbReference type="PANTHER" id="PTHR30087:SF1">
    <property type="entry name" value="HYPOTHETICAL CYTOSOLIC PROTEIN"/>
    <property type="match status" value="1"/>
</dbReference>
<accession>A0A1I5Z215</accession>
<dbReference type="Pfam" id="PF04463">
    <property type="entry name" value="2-thiour_desulf"/>
    <property type="match status" value="1"/>
</dbReference>
<evidence type="ECO:0000313" key="1">
    <source>
        <dbReference type="EMBL" id="SFQ50548.1"/>
    </source>
</evidence>